<sequence length="346" mass="37077">MGDTAPPLRSDPHQHQHQQQQHHQQQQQRQQHQQQQQHPRHPAAGAGAAAQLPIPSAREFVAGGLSGIAQVAVGHPLDTVRVRLQLSSEFRGLWDCLVQTVRHEGVLGLYKGMAAPLAGVAFVNAVLFSAYGWCRNMQVDAAAGQTVRRLSLGQIALAGAGAGFVNAFVAGPIEMLKIRLQAQRANPATTAGAYAGPIDVVRRIVRDHGVRNGLFRGTTATVLKEIPAYAGFYAAFEAAKRLIAGTPAESPADLPPHLLMVAGACGGMAYWTCCYPLDVAKSRIQRTNPDKVSGNVAAMLRQIYSEAGWRGLFKGYGASLLRSIPSAAATFTVFEISMRAMHALPE</sequence>
<name>A0ABR4N694_9FUNG</name>
<dbReference type="PANTHER" id="PTHR45624:SF12">
    <property type="entry name" value="MITOCHONDRIAL ORNITHINE TRANSPORTER 1"/>
    <property type="match status" value="1"/>
</dbReference>
<feature type="region of interest" description="Disordered" evidence="11">
    <location>
        <begin position="1"/>
        <end position="49"/>
    </location>
</feature>
<feature type="repeat" description="Solcar" evidence="9">
    <location>
        <begin position="54"/>
        <end position="137"/>
    </location>
</feature>
<dbReference type="SUPFAM" id="SSF103506">
    <property type="entry name" value="Mitochondrial carrier"/>
    <property type="match status" value="1"/>
</dbReference>
<dbReference type="Gene3D" id="1.50.40.10">
    <property type="entry name" value="Mitochondrial carrier domain"/>
    <property type="match status" value="2"/>
</dbReference>
<reference evidence="13 14" key="1">
    <citation type="submission" date="2023-09" db="EMBL/GenBank/DDBJ databases">
        <title>Pangenome analysis of Batrachochytrium dendrobatidis and related Chytrids.</title>
        <authorList>
            <person name="Yacoub M.N."/>
            <person name="Stajich J.E."/>
            <person name="James T.Y."/>
        </authorList>
    </citation>
    <scope>NUCLEOTIDE SEQUENCE [LARGE SCALE GENOMIC DNA]</scope>
    <source>
        <strain evidence="13 14">JEL0888</strain>
    </source>
</reference>
<keyword evidence="14" id="KW-1185">Reference proteome</keyword>
<evidence type="ECO:0000256" key="11">
    <source>
        <dbReference type="SAM" id="MobiDB-lite"/>
    </source>
</evidence>
<dbReference type="EMBL" id="JADGIZ020000027">
    <property type="protein sequence ID" value="KAL2915067.1"/>
    <property type="molecule type" value="Genomic_DNA"/>
</dbReference>
<comment type="subcellular location">
    <subcellularLocation>
        <location evidence="1">Mitochondrion membrane</location>
        <topology evidence="1">Multi-pass membrane protein</topology>
    </subcellularLocation>
</comment>
<keyword evidence="6 12" id="KW-1133">Transmembrane helix</keyword>
<keyword evidence="7" id="KW-0496">Mitochondrion</keyword>
<evidence type="ECO:0000256" key="3">
    <source>
        <dbReference type="ARBA" id="ARBA00022448"/>
    </source>
</evidence>
<keyword evidence="8 9" id="KW-0472">Membrane</keyword>
<protein>
    <submittedName>
        <fullName evidence="13">Uncharacterized protein</fullName>
    </submittedName>
</protein>
<gene>
    <name evidence="13" type="ORF">HK105_205391</name>
</gene>
<evidence type="ECO:0000313" key="13">
    <source>
        <dbReference type="EMBL" id="KAL2915067.1"/>
    </source>
</evidence>
<feature type="repeat" description="Solcar" evidence="9">
    <location>
        <begin position="254"/>
        <end position="340"/>
    </location>
</feature>
<evidence type="ECO:0000313" key="14">
    <source>
        <dbReference type="Proteomes" id="UP001527925"/>
    </source>
</evidence>
<feature type="transmembrane region" description="Helical" evidence="12">
    <location>
        <begin position="155"/>
        <end position="173"/>
    </location>
</feature>
<proteinExistence type="inferred from homology"/>
<evidence type="ECO:0000256" key="7">
    <source>
        <dbReference type="ARBA" id="ARBA00023128"/>
    </source>
</evidence>
<accession>A0ABR4N694</accession>
<dbReference type="Pfam" id="PF00153">
    <property type="entry name" value="Mito_carr"/>
    <property type="match status" value="3"/>
</dbReference>
<dbReference type="InterPro" id="IPR018108">
    <property type="entry name" value="MCP_transmembrane"/>
</dbReference>
<dbReference type="PANTHER" id="PTHR45624">
    <property type="entry name" value="MITOCHONDRIAL BASIC AMINO ACIDS TRANSPORTER-RELATED"/>
    <property type="match status" value="1"/>
</dbReference>
<evidence type="ECO:0000256" key="5">
    <source>
        <dbReference type="ARBA" id="ARBA00022737"/>
    </source>
</evidence>
<evidence type="ECO:0000256" key="9">
    <source>
        <dbReference type="PROSITE-ProRule" id="PRU00282"/>
    </source>
</evidence>
<keyword evidence="5" id="KW-0677">Repeat</keyword>
<evidence type="ECO:0000256" key="12">
    <source>
        <dbReference type="SAM" id="Phobius"/>
    </source>
</evidence>
<feature type="transmembrane region" description="Helical" evidence="12">
    <location>
        <begin position="113"/>
        <end position="134"/>
    </location>
</feature>
<evidence type="ECO:0000256" key="2">
    <source>
        <dbReference type="ARBA" id="ARBA00006375"/>
    </source>
</evidence>
<dbReference type="Proteomes" id="UP001527925">
    <property type="component" value="Unassembled WGS sequence"/>
</dbReference>
<evidence type="ECO:0000256" key="10">
    <source>
        <dbReference type="RuleBase" id="RU000488"/>
    </source>
</evidence>
<dbReference type="PROSITE" id="PS50920">
    <property type="entry name" value="SOLCAR"/>
    <property type="match status" value="3"/>
</dbReference>
<dbReference type="InterPro" id="IPR023395">
    <property type="entry name" value="MCP_dom_sf"/>
</dbReference>
<comment type="similarity">
    <text evidence="2 10">Belongs to the mitochondrial carrier (TC 2.A.29) family.</text>
</comment>
<comment type="caution">
    <text evidence="13">The sequence shown here is derived from an EMBL/GenBank/DDBJ whole genome shotgun (WGS) entry which is preliminary data.</text>
</comment>
<feature type="repeat" description="Solcar" evidence="9">
    <location>
        <begin position="150"/>
        <end position="242"/>
    </location>
</feature>
<organism evidence="13 14">
    <name type="scientific">Polyrhizophydium stewartii</name>
    <dbReference type="NCBI Taxonomy" id="2732419"/>
    <lineage>
        <taxon>Eukaryota</taxon>
        <taxon>Fungi</taxon>
        <taxon>Fungi incertae sedis</taxon>
        <taxon>Chytridiomycota</taxon>
        <taxon>Chytridiomycota incertae sedis</taxon>
        <taxon>Chytridiomycetes</taxon>
        <taxon>Rhizophydiales</taxon>
        <taxon>Rhizophydiales incertae sedis</taxon>
        <taxon>Polyrhizophydium</taxon>
    </lineage>
</organism>
<dbReference type="InterPro" id="IPR050567">
    <property type="entry name" value="Mitochondrial_Carrier"/>
</dbReference>
<evidence type="ECO:0000256" key="1">
    <source>
        <dbReference type="ARBA" id="ARBA00004225"/>
    </source>
</evidence>
<keyword evidence="3 10" id="KW-0813">Transport</keyword>
<evidence type="ECO:0000256" key="8">
    <source>
        <dbReference type="ARBA" id="ARBA00023136"/>
    </source>
</evidence>
<feature type="compositionally biased region" description="Low complexity" evidence="11">
    <location>
        <begin position="17"/>
        <end position="49"/>
    </location>
</feature>
<keyword evidence="4 9" id="KW-0812">Transmembrane</keyword>
<evidence type="ECO:0000256" key="6">
    <source>
        <dbReference type="ARBA" id="ARBA00022989"/>
    </source>
</evidence>
<evidence type="ECO:0000256" key="4">
    <source>
        <dbReference type="ARBA" id="ARBA00022692"/>
    </source>
</evidence>